<dbReference type="AlphaFoldDB" id="A0A0J9XLM4"/>
<evidence type="ECO:0000313" key="1">
    <source>
        <dbReference type="EMBL" id="CDP91227.1"/>
    </source>
</evidence>
<dbReference type="EMBL" id="LN855760">
    <property type="protein sequence ID" value="CDP91227.1"/>
    <property type="molecule type" value="Genomic_DNA"/>
</dbReference>
<gene>
    <name evidence="1" type="primary">Bm118</name>
    <name evidence="1" type="ORF">BM_Bm118</name>
</gene>
<sequence length="72" mass="8119">MDLARIGRNIYNFRLAYYEKLKGKRTCDGHFLIQSNNQSSINGNIYTEVLFQESNLGEENTVGIGSCNGVSR</sequence>
<accession>A0A0J9XLM4</accession>
<reference evidence="1" key="2">
    <citation type="submission" date="2012-12" db="EMBL/GenBank/DDBJ databases">
        <authorList>
            <person name="Gao Y.W."/>
            <person name="Fan S.T."/>
            <person name="Sun H.T."/>
            <person name="Wang Z."/>
            <person name="Gao X.L."/>
            <person name="Li Y.G."/>
            <person name="Wang T.C."/>
            <person name="Zhang K."/>
            <person name="Xu W.W."/>
            <person name="Yu Z.J."/>
            <person name="Xia X.Z."/>
        </authorList>
    </citation>
    <scope>NUCLEOTIDE SEQUENCE</scope>
    <source>
        <strain evidence="1">FR3</strain>
    </source>
</reference>
<proteinExistence type="predicted"/>
<organism evidence="1">
    <name type="scientific">Brugia malayi</name>
    <name type="common">Filarial nematode worm</name>
    <dbReference type="NCBI Taxonomy" id="6279"/>
    <lineage>
        <taxon>Eukaryota</taxon>
        <taxon>Metazoa</taxon>
        <taxon>Ecdysozoa</taxon>
        <taxon>Nematoda</taxon>
        <taxon>Chromadorea</taxon>
        <taxon>Rhabditida</taxon>
        <taxon>Spirurina</taxon>
        <taxon>Spiruromorpha</taxon>
        <taxon>Filarioidea</taxon>
        <taxon>Onchocercidae</taxon>
        <taxon>Brugia</taxon>
    </lineage>
</organism>
<protein>
    <submittedName>
        <fullName evidence="1">Bm118</fullName>
    </submittedName>
</protein>
<reference evidence="1" key="1">
    <citation type="journal article" date="2007" name="Science">
        <title>Draft genome of the filarial nematode parasite Brugia malayi.</title>
        <authorList>
            <person name="Ghedin E."/>
            <person name="Wang S."/>
            <person name="Spiro D."/>
            <person name="Caler E."/>
            <person name="Zhao Q."/>
            <person name="Crabtree J."/>
            <person name="Allen J.E."/>
            <person name="Delcher A.L."/>
            <person name="Guiliano D.B."/>
            <person name="Miranda-Saavedra D."/>
            <person name="Angiuoli S.V."/>
            <person name="Creasy T."/>
            <person name="Amedeo P."/>
            <person name="Haas B."/>
            <person name="El-Sayed N.M."/>
            <person name="Wortman J.R."/>
            <person name="Feldblyum T."/>
            <person name="Tallon L."/>
            <person name="Schatz M."/>
            <person name="Shumway M."/>
            <person name="Koo H."/>
            <person name="Salzberg S.L."/>
            <person name="Schobel S."/>
            <person name="Pertea M."/>
            <person name="Pop M."/>
            <person name="White O."/>
            <person name="Barton G.J."/>
            <person name="Carlow C.K."/>
            <person name="Crawford M.J."/>
            <person name="Daub J."/>
            <person name="Dimmic M.W."/>
            <person name="Estes C.F."/>
            <person name="Foster J.M."/>
            <person name="Ganatra M."/>
            <person name="Gregory W.F."/>
            <person name="Johnson N.M."/>
            <person name="Jin J."/>
            <person name="Komuniecki R."/>
            <person name="Korf I."/>
            <person name="Kumar S."/>
            <person name="Laney S."/>
            <person name="Li B.W."/>
            <person name="Li W."/>
            <person name="Lindblom T.H."/>
            <person name="Lustigman S."/>
            <person name="Ma D."/>
            <person name="Maina C.V."/>
            <person name="Martin D.M."/>
            <person name="McCarter J.P."/>
            <person name="McReynolds L."/>
            <person name="Mitreva M."/>
            <person name="Nutman T.B."/>
            <person name="Parkinson J."/>
            <person name="Peregrin-Alvarez J.M."/>
            <person name="Poole C."/>
            <person name="Ren Q."/>
            <person name="Saunders L."/>
            <person name="Sluder A.E."/>
            <person name="Smith K."/>
            <person name="Stanke M."/>
            <person name="Unnasch T.R."/>
            <person name="Ware J."/>
            <person name="Wei A.D."/>
            <person name="Weil G."/>
            <person name="Williams D.J."/>
            <person name="Zhang Y."/>
            <person name="Williams S.A."/>
            <person name="Fraser-Liggett C."/>
            <person name="Slatko B."/>
            <person name="Blaxter M.L."/>
            <person name="Scott A.L."/>
        </authorList>
    </citation>
    <scope>NUCLEOTIDE SEQUENCE</scope>
    <source>
        <strain evidence="1">FR3</strain>
    </source>
</reference>
<name>A0A0J9XLM4_BRUMA</name>